<dbReference type="PROSITE" id="PS51507">
    <property type="entry name" value="IRF_2"/>
    <property type="match status" value="1"/>
</dbReference>
<dbReference type="SMART" id="SM00348">
    <property type="entry name" value="IRF"/>
    <property type="match status" value="1"/>
</dbReference>
<comment type="subcellular location">
    <subcellularLocation>
        <location evidence="1">Nucleus</location>
    </subcellularLocation>
</comment>
<proteinExistence type="predicted"/>
<dbReference type="InterPro" id="IPR036390">
    <property type="entry name" value="WH_DNA-bd_sf"/>
</dbReference>
<evidence type="ECO:0000259" key="7">
    <source>
        <dbReference type="PROSITE" id="PS51507"/>
    </source>
</evidence>
<dbReference type="FunFam" id="2.60.200.10:FF:000014">
    <property type="entry name" value="Interferon regulatory factor 3"/>
    <property type="match status" value="1"/>
</dbReference>
<dbReference type="GO" id="GO:0002376">
    <property type="term" value="P:immune system process"/>
    <property type="evidence" value="ECO:0007669"/>
    <property type="project" value="TreeGrafter"/>
</dbReference>
<reference evidence="8" key="3">
    <citation type="submission" date="2025-09" db="UniProtKB">
        <authorList>
            <consortium name="Ensembl"/>
        </authorList>
    </citation>
    <scope>IDENTIFICATION</scope>
</reference>
<dbReference type="InterPro" id="IPR019471">
    <property type="entry name" value="Interferon_reg_factor-3"/>
</dbReference>
<dbReference type="PROSITE" id="PS00601">
    <property type="entry name" value="IRF_1"/>
    <property type="match status" value="1"/>
</dbReference>
<dbReference type="InterPro" id="IPR008984">
    <property type="entry name" value="SMAD_FHA_dom_sf"/>
</dbReference>
<evidence type="ECO:0000313" key="8">
    <source>
        <dbReference type="Ensembl" id="ENSGACP00000010527.1"/>
    </source>
</evidence>
<dbReference type="Gene3D" id="1.10.10.10">
    <property type="entry name" value="Winged helix-like DNA-binding domain superfamily/Winged helix DNA-binding domain"/>
    <property type="match status" value="1"/>
</dbReference>
<keyword evidence="3" id="KW-0238">DNA-binding</keyword>
<dbReference type="Gene3D" id="2.60.200.10">
    <property type="match status" value="1"/>
</dbReference>
<dbReference type="Bgee" id="ENSGACG00000007945">
    <property type="expression patterns" value="Expressed in head kidney and 9 other cell types or tissues"/>
</dbReference>
<keyword evidence="9" id="KW-1185">Reference proteome</keyword>
<evidence type="ECO:0000256" key="6">
    <source>
        <dbReference type="SAM" id="MobiDB-lite"/>
    </source>
</evidence>
<dbReference type="GeneTree" id="ENSGT00940000160569"/>
<dbReference type="InterPro" id="IPR019817">
    <property type="entry name" value="Interferon_reg_fac_CS"/>
</dbReference>
<evidence type="ECO:0000256" key="1">
    <source>
        <dbReference type="ARBA" id="ARBA00004123"/>
    </source>
</evidence>
<evidence type="ECO:0000256" key="5">
    <source>
        <dbReference type="ARBA" id="ARBA00023242"/>
    </source>
</evidence>
<keyword evidence="5" id="KW-0539">Nucleus</keyword>
<protein>
    <submittedName>
        <fullName evidence="8">Interferon regulatory factor 3</fullName>
    </submittedName>
</protein>
<dbReference type="Proteomes" id="UP000007635">
    <property type="component" value="Chromosome V"/>
</dbReference>
<dbReference type="InterPro" id="IPR036388">
    <property type="entry name" value="WH-like_DNA-bd_sf"/>
</dbReference>
<accession>G3NYV6</accession>
<dbReference type="eggNOG" id="ENOG502QTRR">
    <property type="taxonomic scope" value="Eukaryota"/>
</dbReference>
<dbReference type="GO" id="GO:0000978">
    <property type="term" value="F:RNA polymerase II cis-regulatory region sequence-specific DNA binding"/>
    <property type="evidence" value="ECO:0007669"/>
    <property type="project" value="TreeGrafter"/>
</dbReference>
<feature type="compositionally biased region" description="Polar residues" evidence="6">
    <location>
        <begin position="113"/>
        <end position="122"/>
    </location>
</feature>
<dbReference type="STRING" id="69293.ENSGACP00000010527"/>
<dbReference type="PANTHER" id="PTHR11949:SF1">
    <property type="entry name" value="INTERFERON REGULATORY FACTOR 3"/>
    <property type="match status" value="1"/>
</dbReference>
<dbReference type="InterPro" id="IPR001346">
    <property type="entry name" value="Interferon_reg_fact_DNA-bd_dom"/>
</dbReference>
<reference evidence="8 9" key="1">
    <citation type="journal article" date="2021" name="G3 (Bethesda)">
        <title>Improved contiguity of the threespine stickleback genome using long-read sequencing.</title>
        <authorList>
            <person name="Nath S."/>
            <person name="Shaw D.E."/>
            <person name="White M.A."/>
        </authorList>
    </citation>
    <scope>NUCLEOTIDE SEQUENCE [LARGE SCALE GENOMIC DNA]</scope>
    <source>
        <strain evidence="8 9">Lake Benthic</strain>
    </source>
</reference>
<name>G3NYV6_GASAC</name>
<dbReference type="Pfam" id="PF00605">
    <property type="entry name" value="IRF"/>
    <property type="match status" value="1"/>
</dbReference>
<dbReference type="PRINTS" id="PR00267">
    <property type="entry name" value="INTFRNREGFCT"/>
</dbReference>
<dbReference type="SUPFAM" id="SSF46785">
    <property type="entry name" value="Winged helix' DNA-binding domain"/>
    <property type="match status" value="1"/>
</dbReference>
<dbReference type="GO" id="GO:0000981">
    <property type="term" value="F:DNA-binding transcription factor activity, RNA polymerase II-specific"/>
    <property type="evidence" value="ECO:0007669"/>
    <property type="project" value="TreeGrafter"/>
</dbReference>
<dbReference type="InParanoid" id="G3NYV6"/>
<evidence type="ECO:0000313" key="9">
    <source>
        <dbReference type="Proteomes" id="UP000007635"/>
    </source>
</evidence>
<dbReference type="CDD" id="cd00103">
    <property type="entry name" value="IRF"/>
    <property type="match status" value="1"/>
</dbReference>
<dbReference type="SUPFAM" id="SSF49879">
    <property type="entry name" value="SMAD/FHA domain"/>
    <property type="match status" value="1"/>
</dbReference>
<dbReference type="InterPro" id="IPR017855">
    <property type="entry name" value="SMAD-like_dom_sf"/>
</dbReference>
<dbReference type="GeneID" id="120819100"/>
<dbReference type="Ensembl" id="ENSGACT00000010549.2">
    <property type="protein sequence ID" value="ENSGACP00000010527.1"/>
    <property type="gene ID" value="ENSGACG00000007945.2"/>
</dbReference>
<organism evidence="8 9">
    <name type="scientific">Gasterosteus aculeatus aculeatus</name>
    <name type="common">three-spined stickleback</name>
    <dbReference type="NCBI Taxonomy" id="481459"/>
    <lineage>
        <taxon>Eukaryota</taxon>
        <taxon>Metazoa</taxon>
        <taxon>Chordata</taxon>
        <taxon>Craniata</taxon>
        <taxon>Vertebrata</taxon>
        <taxon>Euteleostomi</taxon>
        <taxon>Actinopterygii</taxon>
        <taxon>Neopterygii</taxon>
        <taxon>Teleostei</taxon>
        <taxon>Neoteleostei</taxon>
        <taxon>Acanthomorphata</taxon>
        <taxon>Eupercaria</taxon>
        <taxon>Perciformes</taxon>
        <taxon>Cottioidei</taxon>
        <taxon>Gasterosteales</taxon>
        <taxon>Gasterosteidae</taxon>
        <taxon>Gasterosteus</taxon>
    </lineage>
</organism>
<keyword evidence="2" id="KW-0805">Transcription regulation</keyword>
<dbReference type="Pfam" id="PF10401">
    <property type="entry name" value="IRF-3"/>
    <property type="match status" value="1"/>
</dbReference>
<sequence length="456" mass="50424">MSHSKPLLIPWLRAEIDSAKYPGVFWTNPERTEFSIPWKHALRQDSCNTDVLIFKAWAEVSGGGRAHGEPSVWKRNFRSALRVKGFQMVSDDKNDAANPHKVFRWPGDPPPGANSSAGTQDQSYPDLLADCHSPTQESQPVQCFEEGLLYAGESAANQDILQECLRGLNISLQEEGCADYGPLPENQLLLNQVVTDALPGQQQYPVMLEGAIAEVGLPEQAASSMEGAVGGGCDGELVDHFLETMSKAKDGENFKTHFRISVYYRGVLVSEQLVENECGIRLVYRPELDGTVLDHESGLSLVSLPSPSAMLDQTQAKLTQKILDGLGDGLDVGVSGCVVYCHRRGIKTFWSFSKYDRSNQTQEVPKLEPQPLFQFQGFVREILDFINGGKSPHCSLFFCLGEKWPDPENKPWERKLITVEVVLTSMEVLKNIAVAGGASSLQSLDLQMSLEEMMEM</sequence>
<dbReference type="CTD" id="3661"/>
<feature type="region of interest" description="Disordered" evidence="6">
    <location>
        <begin position="102"/>
        <end position="122"/>
    </location>
</feature>
<evidence type="ECO:0000256" key="4">
    <source>
        <dbReference type="ARBA" id="ARBA00023163"/>
    </source>
</evidence>
<keyword evidence="4" id="KW-0804">Transcription</keyword>
<dbReference type="AlphaFoldDB" id="G3NYV6"/>
<feature type="domain" description="IRF tryptophan pentad repeat" evidence="7">
    <location>
        <begin position="5"/>
        <end position="107"/>
    </location>
</feature>
<dbReference type="PANTHER" id="PTHR11949">
    <property type="entry name" value="INTERFERON REGULATORY FACTOR"/>
    <property type="match status" value="1"/>
</dbReference>
<reference evidence="8" key="2">
    <citation type="submission" date="2025-08" db="UniProtKB">
        <authorList>
            <consortium name="Ensembl"/>
        </authorList>
    </citation>
    <scope>IDENTIFICATION</scope>
</reference>
<evidence type="ECO:0000256" key="2">
    <source>
        <dbReference type="ARBA" id="ARBA00023015"/>
    </source>
</evidence>
<evidence type="ECO:0000256" key="3">
    <source>
        <dbReference type="ARBA" id="ARBA00023125"/>
    </source>
</evidence>
<dbReference type="RefSeq" id="XP_040032157.1">
    <property type="nucleotide sequence ID" value="XM_040176223.1"/>
</dbReference>
<dbReference type="GO" id="GO:0045893">
    <property type="term" value="P:positive regulation of DNA-templated transcription"/>
    <property type="evidence" value="ECO:0007669"/>
    <property type="project" value="UniProtKB-ARBA"/>
</dbReference>
<dbReference type="SMART" id="SM01243">
    <property type="entry name" value="IRF-3"/>
    <property type="match status" value="1"/>
</dbReference>
<dbReference type="GO" id="GO:0005634">
    <property type="term" value="C:nucleus"/>
    <property type="evidence" value="ECO:0007669"/>
    <property type="project" value="UniProtKB-SubCell"/>
</dbReference>